<comment type="subcellular location">
    <subcellularLocation>
        <location evidence="1">Nucleus</location>
    </subcellularLocation>
</comment>
<keyword evidence="4" id="KW-0175">Coiled coil</keyword>
<dbReference type="Proteomes" id="UP000634136">
    <property type="component" value="Unassembled WGS sequence"/>
</dbReference>
<evidence type="ECO:0000256" key="3">
    <source>
        <dbReference type="ARBA" id="ARBA00023242"/>
    </source>
</evidence>
<evidence type="ECO:0000256" key="4">
    <source>
        <dbReference type="SAM" id="Coils"/>
    </source>
</evidence>
<dbReference type="PANTHER" id="PTHR15107:SF0">
    <property type="entry name" value="DNA ENDONUCLEASE ACTIVATOR CTP1 C-TERMINAL DOMAIN-CONTAINING PROTEIN"/>
    <property type="match status" value="1"/>
</dbReference>
<sequence>MDPRGPSLKSQKLGYPVDGDDEKLVSGLSTVLVASIQEAKDRISQIEFIFCSQLYPHFQIEELEREIGVKCEEIDEGLVLQKNLVEMVQSKAVKIQEAEHWEELHKKLAKQINVENSELLENKKKLDLHEKEKQLLLDKFKCLEEKLNLPHKVRSGTEESSDVVDLYEKAIRQIESVTSEMQEEKKKRLHVTDAYKRLKSQHNYLREKVGLTSENMLHQTKLETDLCKLKNTITEPGLMLESPNTSTDNCNINKVKTEFVEDDFGGLENKTPDTFVATCDMNKVKEERSEDDRGTKSDPPSSSFHHVLKGPTNPKSASLSGTKRSASSWRQTRSHQSRGGTDLHDDFLDTPLENVRANLNKASNNEDLPEPVQKDICMDNSDDETQDVNPKSSPQRKQSSVPLASKKTFKYIEPVRKKAERENLKGVECKQCKKFFDAVLPSDESKDPDGSKQKFRCEHLDGVSRHRYRYVPPMTPEGFWNIGFESEL</sequence>
<dbReference type="Pfam" id="PF08573">
    <property type="entry name" value="SAE2"/>
    <property type="match status" value="1"/>
</dbReference>
<reference evidence="7" key="1">
    <citation type="submission" date="2020-09" db="EMBL/GenBank/DDBJ databases">
        <title>Genome-Enabled Discovery of Anthraquinone Biosynthesis in Senna tora.</title>
        <authorList>
            <person name="Kang S.-H."/>
            <person name="Pandey R.P."/>
            <person name="Lee C.-M."/>
            <person name="Sim J.-S."/>
            <person name="Jeong J.-T."/>
            <person name="Choi B.-S."/>
            <person name="Jung M."/>
            <person name="Ginzburg D."/>
            <person name="Zhao K."/>
            <person name="Won S.Y."/>
            <person name="Oh T.-J."/>
            <person name="Yu Y."/>
            <person name="Kim N.-H."/>
            <person name="Lee O.R."/>
            <person name="Lee T.-H."/>
            <person name="Bashyal P."/>
            <person name="Kim T.-S."/>
            <person name="Lee W.-H."/>
            <person name="Kawkins C."/>
            <person name="Kim C.-K."/>
            <person name="Kim J.S."/>
            <person name="Ahn B.O."/>
            <person name="Rhee S.Y."/>
            <person name="Sohng J.K."/>
        </authorList>
    </citation>
    <scope>NUCLEOTIDE SEQUENCE</scope>
    <source>
        <tissue evidence="7">Leaf</tissue>
    </source>
</reference>
<evidence type="ECO:0000256" key="5">
    <source>
        <dbReference type="SAM" id="MobiDB-lite"/>
    </source>
</evidence>
<evidence type="ECO:0000259" key="6">
    <source>
        <dbReference type="Pfam" id="PF08573"/>
    </source>
</evidence>
<feature type="region of interest" description="Disordered" evidence="5">
    <location>
        <begin position="278"/>
        <end position="348"/>
    </location>
</feature>
<dbReference type="InterPro" id="IPR013882">
    <property type="entry name" value="Ctp1_C"/>
</dbReference>
<dbReference type="EMBL" id="JAAIUW010000004">
    <property type="protein sequence ID" value="KAF7836000.1"/>
    <property type="molecule type" value="Genomic_DNA"/>
</dbReference>
<evidence type="ECO:0000256" key="1">
    <source>
        <dbReference type="ARBA" id="ARBA00004123"/>
    </source>
</evidence>
<dbReference type="InterPro" id="IPR033316">
    <property type="entry name" value="RBBP8-like"/>
</dbReference>
<evidence type="ECO:0000313" key="7">
    <source>
        <dbReference type="EMBL" id="KAF7836000.1"/>
    </source>
</evidence>
<dbReference type="AlphaFoldDB" id="A0A834X022"/>
<dbReference type="GO" id="GO:0010792">
    <property type="term" value="P:DNA double-strand break processing involved in repair via single-strand annealing"/>
    <property type="evidence" value="ECO:0007669"/>
    <property type="project" value="TreeGrafter"/>
</dbReference>
<feature type="region of interest" description="Disordered" evidence="5">
    <location>
        <begin position="360"/>
        <end position="405"/>
    </location>
</feature>
<accession>A0A834X022</accession>
<dbReference type="OrthoDB" id="5801062at2759"/>
<proteinExistence type="predicted"/>
<comment type="caution">
    <text evidence="7">The sequence shown here is derived from an EMBL/GenBank/DDBJ whole genome shotgun (WGS) entry which is preliminary data.</text>
</comment>
<feature type="compositionally biased region" description="Polar residues" evidence="5">
    <location>
        <begin position="387"/>
        <end position="402"/>
    </location>
</feature>
<protein>
    <submittedName>
        <fullName evidence="7">Protein gamma response 1</fullName>
    </submittedName>
</protein>
<keyword evidence="2" id="KW-0227">DNA damage</keyword>
<organism evidence="7 8">
    <name type="scientific">Senna tora</name>
    <dbReference type="NCBI Taxonomy" id="362788"/>
    <lineage>
        <taxon>Eukaryota</taxon>
        <taxon>Viridiplantae</taxon>
        <taxon>Streptophyta</taxon>
        <taxon>Embryophyta</taxon>
        <taxon>Tracheophyta</taxon>
        <taxon>Spermatophyta</taxon>
        <taxon>Magnoliopsida</taxon>
        <taxon>eudicotyledons</taxon>
        <taxon>Gunneridae</taxon>
        <taxon>Pentapetalae</taxon>
        <taxon>rosids</taxon>
        <taxon>fabids</taxon>
        <taxon>Fabales</taxon>
        <taxon>Fabaceae</taxon>
        <taxon>Caesalpinioideae</taxon>
        <taxon>Cassia clade</taxon>
        <taxon>Senna</taxon>
    </lineage>
</organism>
<gene>
    <name evidence="7" type="ORF">G2W53_010859</name>
</gene>
<keyword evidence="3" id="KW-0539">Nucleus</keyword>
<keyword evidence="8" id="KW-1185">Reference proteome</keyword>
<evidence type="ECO:0000313" key="8">
    <source>
        <dbReference type="Proteomes" id="UP000634136"/>
    </source>
</evidence>
<dbReference type="GO" id="GO:0005634">
    <property type="term" value="C:nucleus"/>
    <property type="evidence" value="ECO:0007669"/>
    <property type="project" value="UniProtKB-SubCell"/>
</dbReference>
<feature type="compositionally biased region" description="Polar residues" evidence="5">
    <location>
        <begin position="313"/>
        <end position="331"/>
    </location>
</feature>
<dbReference type="PANTHER" id="PTHR15107">
    <property type="entry name" value="RETINOBLASTOMA BINDING PROTEIN 8"/>
    <property type="match status" value="1"/>
</dbReference>
<feature type="domain" description="DNA endonuclease activator Ctp1 C-terminal" evidence="6">
    <location>
        <begin position="449"/>
        <end position="484"/>
    </location>
</feature>
<feature type="coiled-coil region" evidence="4">
    <location>
        <begin position="126"/>
        <end position="187"/>
    </location>
</feature>
<dbReference type="GO" id="GO:0003684">
    <property type="term" value="F:damaged DNA binding"/>
    <property type="evidence" value="ECO:0007669"/>
    <property type="project" value="TreeGrafter"/>
</dbReference>
<evidence type="ECO:0000256" key="2">
    <source>
        <dbReference type="ARBA" id="ARBA00022763"/>
    </source>
</evidence>
<feature type="compositionally biased region" description="Basic and acidic residues" evidence="5">
    <location>
        <begin position="282"/>
        <end position="296"/>
    </location>
</feature>
<name>A0A834X022_9FABA</name>